<keyword evidence="5 7" id="KW-1133">Transmembrane helix</keyword>
<protein>
    <submittedName>
        <fullName evidence="10">Sugar ABC transporter permease</fullName>
    </submittedName>
</protein>
<evidence type="ECO:0000313" key="11">
    <source>
        <dbReference type="Proteomes" id="UP001429745"/>
    </source>
</evidence>
<dbReference type="InterPro" id="IPR051393">
    <property type="entry name" value="ABC_transporter_permease"/>
</dbReference>
<gene>
    <name evidence="10" type="ORF">HF576_03735</name>
</gene>
<dbReference type="SUPFAM" id="SSF161098">
    <property type="entry name" value="MetI-like"/>
    <property type="match status" value="1"/>
</dbReference>
<comment type="caution">
    <text evidence="10">The sequence shown here is derived from an EMBL/GenBank/DDBJ whole genome shotgun (WGS) entry which is preliminary data.</text>
</comment>
<reference evidence="10 11" key="1">
    <citation type="submission" date="2020-04" db="EMBL/GenBank/DDBJ databases">
        <title>CFH 90308 Microbacterium sp.</title>
        <authorList>
            <person name="Nie G."/>
            <person name="Ming H."/>
            <person name="Xia T."/>
        </authorList>
    </citation>
    <scope>NUCLEOTIDE SEQUENCE [LARGE SCALE GENOMIC DNA]</scope>
    <source>
        <strain evidence="10 11">CFH 90308</strain>
    </source>
</reference>
<dbReference type="CDD" id="cd06261">
    <property type="entry name" value="TM_PBP2"/>
    <property type="match status" value="1"/>
</dbReference>
<organism evidence="10 11">
    <name type="scientific">Microbacterium salsuginis</name>
    <dbReference type="NCBI Taxonomy" id="2722803"/>
    <lineage>
        <taxon>Bacteria</taxon>
        <taxon>Bacillati</taxon>
        <taxon>Actinomycetota</taxon>
        <taxon>Actinomycetes</taxon>
        <taxon>Micrococcales</taxon>
        <taxon>Microbacteriaceae</taxon>
        <taxon>Microbacterium</taxon>
    </lineage>
</organism>
<keyword evidence="4 7" id="KW-0812">Transmembrane</keyword>
<feature type="domain" description="ABC transmembrane type-1" evidence="9">
    <location>
        <begin position="102"/>
        <end position="313"/>
    </location>
</feature>
<feature type="transmembrane region" description="Helical" evidence="7">
    <location>
        <begin position="187"/>
        <end position="212"/>
    </location>
</feature>
<proteinExistence type="inferred from homology"/>
<feature type="transmembrane region" description="Helical" evidence="7">
    <location>
        <begin position="241"/>
        <end position="261"/>
    </location>
</feature>
<evidence type="ECO:0000259" key="9">
    <source>
        <dbReference type="PROSITE" id="PS50928"/>
    </source>
</evidence>
<evidence type="ECO:0000256" key="8">
    <source>
        <dbReference type="SAM" id="MobiDB-lite"/>
    </source>
</evidence>
<keyword evidence="2 7" id="KW-0813">Transport</keyword>
<dbReference type="InterPro" id="IPR035906">
    <property type="entry name" value="MetI-like_sf"/>
</dbReference>
<dbReference type="InterPro" id="IPR000515">
    <property type="entry name" value="MetI-like"/>
</dbReference>
<evidence type="ECO:0000313" key="10">
    <source>
        <dbReference type="EMBL" id="NLP82948.1"/>
    </source>
</evidence>
<dbReference type="PANTHER" id="PTHR30193">
    <property type="entry name" value="ABC TRANSPORTER PERMEASE PROTEIN"/>
    <property type="match status" value="1"/>
</dbReference>
<dbReference type="Pfam" id="PF00528">
    <property type="entry name" value="BPD_transp_1"/>
    <property type="match status" value="1"/>
</dbReference>
<dbReference type="EMBL" id="JABACI010000001">
    <property type="protein sequence ID" value="NLP82948.1"/>
    <property type="molecule type" value="Genomic_DNA"/>
</dbReference>
<comment type="subcellular location">
    <subcellularLocation>
        <location evidence="1 7">Cell membrane</location>
        <topology evidence="1 7">Multi-pass membrane protein</topology>
    </subcellularLocation>
</comment>
<evidence type="ECO:0000256" key="6">
    <source>
        <dbReference type="ARBA" id="ARBA00023136"/>
    </source>
</evidence>
<evidence type="ECO:0000256" key="5">
    <source>
        <dbReference type="ARBA" id="ARBA00022989"/>
    </source>
</evidence>
<sequence>MSTLSTPAAPASAPPASAPSRGRTPRVRASRRSRRMTLTAWLFSLPFVVLFLVFMAGPIVASLGMSFTDMTTRDLETPFQVNLVGFDNYVRLFQDPRFLRSLLNTFVFVIVAVPLTMALALAVALALDKGIRRFRTVFRVGYYAPVVTSIVAIAIVWRFILQPDGLLNGFLSLLGIQGPDWLQSTTWALPSLIMMAVWRNIGTLMVIFLAALQGVPREHHEAAMVDGANVWQRFTNITIPAMRPALLFAAVITGIGFLQFFEEPYVMTQGGPLDATLSTAMYTYDQFGFGNYAYASAASYVLFIAIVILSLIQFRFLGRKD</sequence>
<dbReference type="PANTHER" id="PTHR30193:SF37">
    <property type="entry name" value="INNER MEMBRANE ABC TRANSPORTER PERMEASE PROTEIN YCJO"/>
    <property type="match status" value="1"/>
</dbReference>
<feature type="transmembrane region" description="Helical" evidence="7">
    <location>
        <begin position="140"/>
        <end position="160"/>
    </location>
</feature>
<comment type="similarity">
    <text evidence="7">Belongs to the binding-protein-dependent transport system permease family.</text>
</comment>
<feature type="transmembrane region" description="Helical" evidence="7">
    <location>
        <begin position="38"/>
        <end position="61"/>
    </location>
</feature>
<evidence type="ECO:0000256" key="1">
    <source>
        <dbReference type="ARBA" id="ARBA00004651"/>
    </source>
</evidence>
<feature type="transmembrane region" description="Helical" evidence="7">
    <location>
        <begin position="106"/>
        <end position="128"/>
    </location>
</feature>
<dbReference type="RefSeq" id="WP_168911409.1">
    <property type="nucleotide sequence ID" value="NZ_JABACI010000001.1"/>
</dbReference>
<evidence type="ECO:0000256" key="7">
    <source>
        <dbReference type="RuleBase" id="RU363032"/>
    </source>
</evidence>
<keyword evidence="11" id="KW-1185">Reference proteome</keyword>
<name>A0ABX1K7E7_9MICO</name>
<keyword evidence="6 7" id="KW-0472">Membrane</keyword>
<dbReference type="PROSITE" id="PS50928">
    <property type="entry name" value="ABC_TM1"/>
    <property type="match status" value="1"/>
</dbReference>
<accession>A0ABX1K7E7</accession>
<evidence type="ECO:0000256" key="4">
    <source>
        <dbReference type="ARBA" id="ARBA00022692"/>
    </source>
</evidence>
<feature type="transmembrane region" description="Helical" evidence="7">
    <location>
        <begin position="292"/>
        <end position="312"/>
    </location>
</feature>
<feature type="region of interest" description="Disordered" evidence="8">
    <location>
        <begin position="1"/>
        <end position="31"/>
    </location>
</feature>
<evidence type="ECO:0000256" key="2">
    <source>
        <dbReference type="ARBA" id="ARBA00022448"/>
    </source>
</evidence>
<dbReference type="Gene3D" id="1.10.3720.10">
    <property type="entry name" value="MetI-like"/>
    <property type="match status" value="1"/>
</dbReference>
<keyword evidence="3" id="KW-1003">Cell membrane</keyword>
<dbReference type="Proteomes" id="UP001429745">
    <property type="component" value="Unassembled WGS sequence"/>
</dbReference>
<evidence type="ECO:0000256" key="3">
    <source>
        <dbReference type="ARBA" id="ARBA00022475"/>
    </source>
</evidence>